<accession>A0A1Y2EHJ9</accession>
<evidence type="ECO:0000313" key="4">
    <source>
        <dbReference type="EMBL" id="ORY71042.1"/>
    </source>
</evidence>
<dbReference type="RefSeq" id="XP_040720634.1">
    <property type="nucleotide sequence ID" value="XM_040857134.1"/>
</dbReference>
<comment type="caution">
    <text evidence="4">The sequence shown here is derived from an EMBL/GenBank/DDBJ whole genome shotgun (WGS) entry which is preliminary data.</text>
</comment>
<evidence type="ECO:0000313" key="5">
    <source>
        <dbReference type="Proteomes" id="UP000193689"/>
    </source>
</evidence>
<dbReference type="STRING" id="1141098.A0A1Y2EHJ9"/>
<comment type="similarity">
    <text evidence="1">Belongs to the 'GDSL' lipolytic enzyme family.</text>
</comment>
<evidence type="ECO:0000256" key="2">
    <source>
        <dbReference type="ARBA" id="ARBA00022801"/>
    </source>
</evidence>
<evidence type="ECO:0000259" key="3">
    <source>
        <dbReference type="Pfam" id="PF13472"/>
    </source>
</evidence>
<dbReference type="GO" id="GO:0016787">
    <property type="term" value="F:hydrolase activity"/>
    <property type="evidence" value="ECO:0007669"/>
    <property type="project" value="UniProtKB-KW"/>
</dbReference>
<dbReference type="OrthoDB" id="2141316at2759"/>
<dbReference type="Gene3D" id="3.40.50.1110">
    <property type="entry name" value="SGNH hydrolase"/>
    <property type="match status" value="1"/>
</dbReference>
<dbReference type="InterPro" id="IPR037459">
    <property type="entry name" value="RhgT-like"/>
</dbReference>
<dbReference type="Proteomes" id="UP000193689">
    <property type="component" value="Unassembled WGS sequence"/>
</dbReference>
<dbReference type="PANTHER" id="PTHR43695">
    <property type="entry name" value="PUTATIVE (AFU_ORTHOLOGUE AFUA_2G17250)-RELATED"/>
    <property type="match status" value="1"/>
</dbReference>
<gene>
    <name evidence="4" type="ORF">BCR38DRAFT_358091</name>
</gene>
<dbReference type="InParanoid" id="A0A1Y2EHJ9"/>
<dbReference type="AlphaFoldDB" id="A0A1Y2EHJ9"/>
<protein>
    <submittedName>
        <fullName evidence="4">GDSL-like Lipase/Acylhydrolase</fullName>
    </submittedName>
</protein>
<evidence type="ECO:0000256" key="1">
    <source>
        <dbReference type="ARBA" id="ARBA00008668"/>
    </source>
</evidence>
<name>A0A1Y2EHJ9_9PEZI</name>
<proteinExistence type="inferred from homology"/>
<feature type="domain" description="SGNH hydrolase-type esterase" evidence="3">
    <location>
        <begin position="39"/>
        <end position="214"/>
    </location>
</feature>
<keyword evidence="5" id="KW-1185">Reference proteome</keyword>
<dbReference type="Pfam" id="PF13472">
    <property type="entry name" value="Lipase_GDSL_2"/>
    <property type="match status" value="1"/>
</dbReference>
<reference evidence="4 5" key="1">
    <citation type="submission" date="2016-07" db="EMBL/GenBank/DDBJ databases">
        <title>Pervasive Adenine N6-methylation of Active Genes in Fungi.</title>
        <authorList>
            <consortium name="DOE Joint Genome Institute"/>
            <person name="Mondo S.J."/>
            <person name="Dannebaum R.O."/>
            <person name="Kuo R.C."/>
            <person name="Labutti K."/>
            <person name="Haridas S."/>
            <person name="Kuo A."/>
            <person name="Salamov A."/>
            <person name="Ahrendt S.R."/>
            <person name="Lipzen A."/>
            <person name="Sullivan W."/>
            <person name="Andreopoulos W.B."/>
            <person name="Clum A."/>
            <person name="Lindquist E."/>
            <person name="Daum C."/>
            <person name="Ramamoorthy G.K."/>
            <person name="Gryganskyi A."/>
            <person name="Culley D."/>
            <person name="Magnuson J.K."/>
            <person name="James T.Y."/>
            <person name="O'Malley M.A."/>
            <person name="Stajich J.E."/>
            <person name="Spatafora J.W."/>
            <person name="Visel A."/>
            <person name="Grigoriev I.V."/>
        </authorList>
    </citation>
    <scope>NUCLEOTIDE SEQUENCE [LARGE SCALE GENOMIC DNA]</scope>
    <source>
        <strain evidence="4 5">CBS 129021</strain>
    </source>
</reference>
<sequence length="292" mass="31675">MRFESLLSVASLATATHTSLKARSDGSCLTANHTLWMCGDSTMAPGGGHNGTEGWGQYLQYSLDSSLIRVNNSAYAGRSARSFTREGRFQAIIDKIAPGDWVVIEFGINDQSSNSTFPANDTKYRVDCPGMGNETCPVTYNNQTEIVQTYVTYVRNASSSFLSRGAKVIISPPTPTNPYQYGDFSWSPMIYSYYAWYTVQSLGGPDAGVYYVDHSSYAAQALKLLGPDVVNSGYPMDNTHTAPFLADTFAKAWVLGLRCGTSLLQSYVVNATSRIEGSTLGNCQSVNATLPI</sequence>
<keyword evidence="2 4" id="KW-0378">Hydrolase</keyword>
<dbReference type="GeneID" id="63773346"/>
<dbReference type="PANTHER" id="PTHR43695:SF1">
    <property type="entry name" value="RHAMNOGALACTURONAN ACETYLESTERASE"/>
    <property type="match status" value="1"/>
</dbReference>
<dbReference type="InterPro" id="IPR036514">
    <property type="entry name" value="SGNH_hydro_sf"/>
</dbReference>
<organism evidence="4 5">
    <name type="scientific">Pseudomassariella vexata</name>
    <dbReference type="NCBI Taxonomy" id="1141098"/>
    <lineage>
        <taxon>Eukaryota</taxon>
        <taxon>Fungi</taxon>
        <taxon>Dikarya</taxon>
        <taxon>Ascomycota</taxon>
        <taxon>Pezizomycotina</taxon>
        <taxon>Sordariomycetes</taxon>
        <taxon>Xylariomycetidae</taxon>
        <taxon>Amphisphaeriales</taxon>
        <taxon>Pseudomassariaceae</taxon>
        <taxon>Pseudomassariella</taxon>
    </lineage>
</organism>
<dbReference type="EMBL" id="MCFJ01000001">
    <property type="protein sequence ID" value="ORY71042.1"/>
    <property type="molecule type" value="Genomic_DNA"/>
</dbReference>
<dbReference type="InterPro" id="IPR013830">
    <property type="entry name" value="SGNH_hydro"/>
</dbReference>
<dbReference type="SUPFAM" id="SSF52266">
    <property type="entry name" value="SGNH hydrolase"/>
    <property type="match status" value="1"/>
</dbReference>